<dbReference type="RefSeq" id="XP_009493833.1">
    <property type="nucleotide sequence ID" value="XM_009495558.1"/>
</dbReference>
<accession>A0A058ZCW5</accession>
<evidence type="ECO:0000256" key="2">
    <source>
        <dbReference type="ARBA" id="ARBA00022490"/>
    </source>
</evidence>
<dbReference type="Pfam" id="PF04912">
    <property type="entry name" value="Dynamitin"/>
    <property type="match status" value="1"/>
</dbReference>
<dbReference type="InterPro" id="IPR028133">
    <property type="entry name" value="Dynamitin"/>
</dbReference>
<dbReference type="GO" id="GO:0005869">
    <property type="term" value="C:dynactin complex"/>
    <property type="evidence" value="ECO:0007669"/>
    <property type="project" value="InterPro"/>
</dbReference>
<name>A0A058ZCW5_FONAL</name>
<organism evidence="3">
    <name type="scientific">Fonticula alba</name>
    <name type="common">Slime mold</name>
    <dbReference type="NCBI Taxonomy" id="691883"/>
    <lineage>
        <taxon>Eukaryota</taxon>
        <taxon>Rotosphaerida</taxon>
        <taxon>Fonticulaceae</taxon>
        <taxon>Fonticula</taxon>
    </lineage>
</organism>
<proteinExistence type="predicted"/>
<dbReference type="Proteomes" id="UP000030693">
    <property type="component" value="Unassembled WGS sequence"/>
</dbReference>
<protein>
    <submittedName>
        <fullName evidence="3">Uncharacterized protein</fullName>
    </submittedName>
</protein>
<dbReference type="GO" id="GO:0007017">
    <property type="term" value="P:microtubule-based process"/>
    <property type="evidence" value="ECO:0007669"/>
    <property type="project" value="InterPro"/>
</dbReference>
<keyword evidence="4" id="KW-1185">Reference proteome</keyword>
<dbReference type="GO" id="GO:0005737">
    <property type="term" value="C:cytoplasm"/>
    <property type="evidence" value="ECO:0007669"/>
    <property type="project" value="UniProtKB-SubCell"/>
</dbReference>
<dbReference type="PANTHER" id="PTHR15346">
    <property type="entry name" value="DYNACTIN SUBUNIT"/>
    <property type="match status" value="1"/>
</dbReference>
<evidence type="ECO:0000313" key="4">
    <source>
        <dbReference type="Proteomes" id="UP000030693"/>
    </source>
</evidence>
<sequence>MSAPSIPLSSAPMISTLALEIFESPTPPASPTQMNYPARPADASFTRVSGDVHLELVVPTALERQEAVRLFEQSHNRLSALTTAVVDIQTESRQARLSRLQREVAELVAEMDASDAGSDTRPDPGATGDLVAQARALSRQIQQLGAAQGSAGRGHFAGATQAQAEALRAGSGASAELSTIASAAFPVCEDPLQLKELLSRSVEQQRAIESRIHALEQALKQAGFLTPKAQAANHAKRLGQLEQSLNALDTDRLSGLVTRARETILPELEAAAGITSPDSLDDEAAFSLRLARCYEAVTKWDQVAETLPIVVQRMQQLAGLHHQAAGISNTVDDLRSEQQQLLVKLHTQASLLKKLDAAISEAAGTIAATGAAIASSAGAKAT</sequence>
<keyword evidence="2" id="KW-0963">Cytoplasm</keyword>
<comment type="subcellular location">
    <subcellularLocation>
        <location evidence="1">Cytoplasm</location>
    </subcellularLocation>
</comment>
<dbReference type="EMBL" id="KB932202">
    <property type="protein sequence ID" value="KCV72255.1"/>
    <property type="molecule type" value="Genomic_DNA"/>
</dbReference>
<dbReference type="GeneID" id="20526379"/>
<evidence type="ECO:0000256" key="1">
    <source>
        <dbReference type="ARBA" id="ARBA00004496"/>
    </source>
</evidence>
<gene>
    <name evidence="3" type="ORF">H696_01654</name>
</gene>
<dbReference type="AlphaFoldDB" id="A0A058ZCW5"/>
<evidence type="ECO:0000313" key="3">
    <source>
        <dbReference type="EMBL" id="KCV72255.1"/>
    </source>
</evidence>
<reference evidence="3" key="1">
    <citation type="submission" date="2013-04" db="EMBL/GenBank/DDBJ databases">
        <title>The Genome Sequence of Fonticula alba ATCC 38817.</title>
        <authorList>
            <consortium name="The Broad Institute Genomics Platform"/>
            <person name="Russ C."/>
            <person name="Cuomo C."/>
            <person name="Burger G."/>
            <person name="Gray M.W."/>
            <person name="Holland P.W.H."/>
            <person name="King N."/>
            <person name="Lang F.B.F."/>
            <person name="Roger A.J."/>
            <person name="Ruiz-Trillo I."/>
            <person name="Brown M."/>
            <person name="Walker B."/>
            <person name="Young S."/>
            <person name="Zeng Q."/>
            <person name="Gargeya S."/>
            <person name="Fitzgerald M."/>
            <person name="Haas B."/>
            <person name="Abouelleil A."/>
            <person name="Allen A.W."/>
            <person name="Alvarado L."/>
            <person name="Arachchi H.M."/>
            <person name="Berlin A.M."/>
            <person name="Chapman S.B."/>
            <person name="Gainer-Dewar J."/>
            <person name="Goldberg J."/>
            <person name="Griggs A."/>
            <person name="Gujja S."/>
            <person name="Hansen M."/>
            <person name="Howarth C."/>
            <person name="Imamovic A."/>
            <person name="Ireland A."/>
            <person name="Larimer J."/>
            <person name="McCowan C."/>
            <person name="Murphy C."/>
            <person name="Pearson M."/>
            <person name="Poon T.W."/>
            <person name="Priest M."/>
            <person name="Roberts A."/>
            <person name="Saif S."/>
            <person name="Shea T."/>
            <person name="Sisk P."/>
            <person name="Sykes S."/>
            <person name="Wortman J."/>
            <person name="Nusbaum C."/>
            <person name="Birren B."/>
        </authorList>
    </citation>
    <scope>NUCLEOTIDE SEQUENCE [LARGE SCALE GENOMIC DNA]</scope>
    <source>
        <strain evidence="3">ATCC 38817</strain>
    </source>
</reference>
<dbReference type="OrthoDB" id="4977at2759"/>